<dbReference type="OMA" id="MATNTPY"/>
<dbReference type="InterPro" id="IPR032675">
    <property type="entry name" value="LRR_dom_sf"/>
</dbReference>
<reference evidence="2" key="3">
    <citation type="submission" date="2015-02" db="UniProtKB">
        <authorList>
            <consortium name="EnsemblProtists"/>
        </authorList>
    </citation>
    <scope>IDENTIFICATION</scope>
    <source>
        <strain evidence="2">DAOM BR144</strain>
    </source>
</reference>
<dbReference type="STRING" id="431595.K3WWQ8"/>
<feature type="transmembrane region" description="Helical" evidence="1">
    <location>
        <begin position="188"/>
        <end position="208"/>
    </location>
</feature>
<evidence type="ECO:0000256" key="1">
    <source>
        <dbReference type="SAM" id="Phobius"/>
    </source>
</evidence>
<keyword evidence="1" id="KW-0472">Membrane</keyword>
<dbReference type="SUPFAM" id="SSF52058">
    <property type="entry name" value="L domain-like"/>
    <property type="match status" value="1"/>
</dbReference>
<feature type="transmembrane region" description="Helical" evidence="1">
    <location>
        <begin position="394"/>
        <end position="416"/>
    </location>
</feature>
<dbReference type="EMBL" id="GL376622">
    <property type="status" value="NOT_ANNOTATED_CDS"/>
    <property type="molecule type" value="Genomic_DNA"/>
</dbReference>
<dbReference type="EnsemblProtists" id="PYU1_T009406">
    <property type="protein sequence ID" value="PYU1_T009406"/>
    <property type="gene ID" value="PYU1_G009388"/>
</dbReference>
<keyword evidence="3" id="KW-1185">Reference proteome</keyword>
<keyword evidence="1" id="KW-1133">Transmembrane helix</keyword>
<feature type="transmembrane region" description="Helical" evidence="1">
    <location>
        <begin position="220"/>
        <end position="246"/>
    </location>
</feature>
<keyword evidence="1" id="KW-0812">Transmembrane</keyword>
<dbReference type="AlphaFoldDB" id="K3WWQ8"/>
<feature type="transmembrane region" description="Helical" evidence="1">
    <location>
        <begin position="12"/>
        <end position="38"/>
    </location>
</feature>
<organism evidence="2 3">
    <name type="scientific">Globisporangium ultimum (strain ATCC 200006 / CBS 805.95 / DAOM BR144)</name>
    <name type="common">Pythium ultimum</name>
    <dbReference type="NCBI Taxonomy" id="431595"/>
    <lineage>
        <taxon>Eukaryota</taxon>
        <taxon>Sar</taxon>
        <taxon>Stramenopiles</taxon>
        <taxon>Oomycota</taxon>
        <taxon>Peronosporomycetes</taxon>
        <taxon>Pythiales</taxon>
        <taxon>Pythiaceae</taxon>
        <taxon>Globisporangium</taxon>
    </lineage>
</organism>
<name>K3WWQ8_GLOUD</name>
<sequence>MPSRIVKLSRTSYALWWVILLFVHAVAAAFSGFCAYFYQYILGKENNYLASCLDTAGIGMQAEAFPMVAFLQGLVALPHGLVILRMLAASLYYRSFAFMIESRDLNAFIYRLLCPRKAAAKVPSSDQAYCLAAVLRRSNWMRSLFDRTGLFGVDGEYFHLILFCRETFETSLQTNQAYRMSYYLPRDALNQFYVSLIVLNCWSTPLILRLYKRDKAKKRLLCLICDCVLDVVAAVVIPCAIIVTYIGDFDMELEAFPMALWYNDIWNMHALREFQILFVTSWCDLATRMVFSIGMLIAMSDIKDLLGARQMGSGRGNQVAGMELINPEAKVPAHKQKSEKHTALTPAPIANDILSTTSPRMASARVTSMRLASIQNRLRTASHVLKNPNYQRRFAHFVHMFVLLWGAVVLGLHLHAASKPVLSQCLLQLRPWGKPEPVCALVLLNCYELAINGTKKDVEAEWNRVDPEMVVQVVIRHCPAFEMPPIIQQFSQMIILKVYNSSITEWSADSALTATSHPVLESLLIVRVNITDGVLPPGLLSPEFPPILADIELSTTNLRALPDNLDTIWPTDAQLKFEYCAFTSIPDVVMRLLPVLLSFCGNPINEIPVELFAVESLRYLHIGDNQKLTVLPANATLSSSMGQIYIQHTQIAFFPSWLDPVVNIKLSQGYRLLRAVGVPYCEYAQPIYDRSLSNADAMAAVRAKTKTTAMMGPGEPSMLMGTSESARQVIYGAVKCEAGTEWTFFPLATEDEQSALR</sequence>
<dbReference type="VEuPathDB" id="FungiDB:PYU1_G009388"/>
<feature type="transmembrane region" description="Helical" evidence="1">
    <location>
        <begin position="276"/>
        <end position="299"/>
    </location>
</feature>
<feature type="transmembrane region" description="Helical" evidence="1">
    <location>
        <begin position="69"/>
        <end position="93"/>
    </location>
</feature>
<dbReference type="eggNOG" id="ENOG502SH7P">
    <property type="taxonomic scope" value="Eukaryota"/>
</dbReference>
<evidence type="ECO:0000313" key="2">
    <source>
        <dbReference type="EnsemblProtists" id="PYU1_T009406"/>
    </source>
</evidence>
<protein>
    <submittedName>
        <fullName evidence="2">Uncharacterized protein</fullName>
    </submittedName>
</protein>
<reference evidence="3" key="1">
    <citation type="journal article" date="2010" name="Genome Biol.">
        <title>Genome sequence of the necrotrophic plant pathogen Pythium ultimum reveals original pathogenicity mechanisms and effector repertoire.</title>
        <authorList>
            <person name="Levesque C.A."/>
            <person name="Brouwer H."/>
            <person name="Cano L."/>
            <person name="Hamilton J.P."/>
            <person name="Holt C."/>
            <person name="Huitema E."/>
            <person name="Raffaele S."/>
            <person name="Robideau G.P."/>
            <person name="Thines M."/>
            <person name="Win J."/>
            <person name="Zerillo M.M."/>
            <person name="Beakes G.W."/>
            <person name="Boore J.L."/>
            <person name="Busam D."/>
            <person name="Dumas B."/>
            <person name="Ferriera S."/>
            <person name="Fuerstenberg S.I."/>
            <person name="Gachon C.M."/>
            <person name="Gaulin E."/>
            <person name="Govers F."/>
            <person name="Grenville-Briggs L."/>
            <person name="Horner N."/>
            <person name="Hostetler J."/>
            <person name="Jiang R.H."/>
            <person name="Johnson J."/>
            <person name="Krajaejun T."/>
            <person name="Lin H."/>
            <person name="Meijer H.J."/>
            <person name="Moore B."/>
            <person name="Morris P."/>
            <person name="Phuntmart V."/>
            <person name="Puiu D."/>
            <person name="Shetty J."/>
            <person name="Stajich J.E."/>
            <person name="Tripathy S."/>
            <person name="Wawra S."/>
            <person name="van West P."/>
            <person name="Whitty B.R."/>
            <person name="Coutinho P.M."/>
            <person name="Henrissat B."/>
            <person name="Martin F."/>
            <person name="Thomas P.D."/>
            <person name="Tyler B.M."/>
            <person name="De Vries R.P."/>
            <person name="Kamoun S."/>
            <person name="Yandell M."/>
            <person name="Tisserat N."/>
            <person name="Buell C.R."/>
        </authorList>
    </citation>
    <scope>NUCLEOTIDE SEQUENCE</scope>
    <source>
        <strain evidence="3">DAOM:BR144</strain>
    </source>
</reference>
<proteinExistence type="predicted"/>
<dbReference type="InParanoid" id="K3WWQ8"/>
<accession>K3WWQ8</accession>
<evidence type="ECO:0000313" key="3">
    <source>
        <dbReference type="Proteomes" id="UP000019132"/>
    </source>
</evidence>
<dbReference type="HOGENOM" id="CLU_010354_5_1_1"/>
<dbReference type="Gene3D" id="3.80.10.10">
    <property type="entry name" value="Ribonuclease Inhibitor"/>
    <property type="match status" value="1"/>
</dbReference>
<reference evidence="3" key="2">
    <citation type="submission" date="2010-04" db="EMBL/GenBank/DDBJ databases">
        <authorList>
            <person name="Buell R."/>
            <person name="Hamilton J."/>
            <person name="Hostetler J."/>
        </authorList>
    </citation>
    <scope>NUCLEOTIDE SEQUENCE [LARGE SCALE GENOMIC DNA]</scope>
    <source>
        <strain evidence="3">DAOM:BR144</strain>
    </source>
</reference>
<dbReference type="Proteomes" id="UP000019132">
    <property type="component" value="Unassembled WGS sequence"/>
</dbReference>